<proteinExistence type="predicted"/>
<accession>A0ABV7YV38</accession>
<name>A0ABV7YV38_9BACT</name>
<dbReference type="RefSeq" id="WP_379835956.1">
    <property type="nucleotide sequence ID" value="NZ_JBHRYQ010000001.1"/>
</dbReference>
<dbReference type="InterPro" id="IPR007485">
    <property type="entry name" value="LPS_assembly_LptE"/>
</dbReference>
<dbReference type="Pfam" id="PF04390">
    <property type="entry name" value="LptE"/>
    <property type="match status" value="1"/>
</dbReference>
<evidence type="ECO:0000313" key="1">
    <source>
        <dbReference type="EMBL" id="MFC3810117.1"/>
    </source>
</evidence>
<protein>
    <submittedName>
        <fullName evidence="1">LptE family protein</fullName>
    </submittedName>
</protein>
<dbReference type="Proteomes" id="UP001595616">
    <property type="component" value="Unassembled WGS sequence"/>
</dbReference>
<dbReference type="PROSITE" id="PS51257">
    <property type="entry name" value="PROKAR_LIPOPROTEIN"/>
    <property type="match status" value="1"/>
</dbReference>
<sequence length="173" mass="19372">MKIDKLKSVKYFSLFIGLLLSLSSCGVYSFSPSKLDSNLKTFSIQNFTMSTAGGPQNLSLSFNEKLKEYYQRNTSLKFKNLDGDLHLEGTIVGYELTPVSATAGDKAAMNRLTITVEVRLVNKIDESKNFERDFSFFQDFSQEQSLSQAEPALVPKILDQLVLNIFTATAADW</sequence>
<keyword evidence="2" id="KW-1185">Reference proteome</keyword>
<dbReference type="EMBL" id="JBHRYQ010000001">
    <property type="protein sequence ID" value="MFC3810117.1"/>
    <property type="molecule type" value="Genomic_DNA"/>
</dbReference>
<organism evidence="1 2">
    <name type="scientific">Lacihabitans lacunae</name>
    <dbReference type="NCBI Taxonomy" id="1028214"/>
    <lineage>
        <taxon>Bacteria</taxon>
        <taxon>Pseudomonadati</taxon>
        <taxon>Bacteroidota</taxon>
        <taxon>Cytophagia</taxon>
        <taxon>Cytophagales</taxon>
        <taxon>Leadbetterellaceae</taxon>
        <taxon>Lacihabitans</taxon>
    </lineage>
</organism>
<evidence type="ECO:0000313" key="2">
    <source>
        <dbReference type="Proteomes" id="UP001595616"/>
    </source>
</evidence>
<gene>
    <name evidence="1" type="ORF">ACFOOI_05595</name>
</gene>
<reference evidence="2" key="1">
    <citation type="journal article" date="2019" name="Int. J. Syst. Evol. Microbiol.">
        <title>The Global Catalogue of Microorganisms (GCM) 10K type strain sequencing project: providing services to taxonomists for standard genome sequencing and annotation.</title>
        <authorList>
            <consortium name="The Broad Institute Genomics Platform"/>
            <consortium name="The Broad Institute Genome Sequencing Center for Infectious Disease"/>
            <person name="Wu L."/>
            <person name="Ma J."/>
        </authorList>
    </citation>
    <scope>NUCLEOTIDE SEQUENCE [LARGE SCALE GENOMIC DNA]</scope>
    <source>
        <strain evidence="2">CECT 7956</strain>
    </source>
</reference>
<comment type="caution">
    <text evidence="1">The sequence shown here is derived from an EMBL/GenBank/DDBJ whole genome shotgun (WGS) entry which is preliminary data.</text>
</comment>